<keyword evidence="3" id="KW-1185">Reference proteome</keyword>
<keyword evidence="1" id="KW-0472">Membrane</keyword>
<accession>A0ABP1ENZ4</accession>
<evidence type="ECO:0000313" key="2">
    <source>
        <dbReference type="EMBL" id="CAL2088552.1"/>
    </source>
</evidence>
<sequence>MRFFRTFFMLRILEIKKQQNLEPCCFMFLVLSKSINFIPQLSLYFFILKD</sequence>
<dbReference type="Proteomes" id="UP001497416">
    <property type="component" value="Unassembled WGS sequence"/>
</dbReference>
<evidence type="ECO:0000313" key="3">
    <source>
        <dbReference type="Proteomes" id="UP001497416"/>
    </source>
</evidence>
<name>A0ABP1ENZ4_9FLAO</name>
<keyword evidence="1" id="KW-1133">Transmembrane helix</keyword>
<dbReference type="EMBL" id="CAXIXY010000005">
    <property type="protein sequence ID" value="CAL2088552.1"/>
    <property type="molecule type" value="Genomic_DNA"/>
</dbReference>
<feature type="transmembrane region" description="Helical" evidence="1">
    <location>
        <begin position="21"/>
        <end position="47"/>
    </location>
</feature>
<comment type="caution">
    <text evidence="2">The sequence shown here is derived from an EMBL/GenBank/DDBJ whole genome shotgun (WGS) entry which is preliminary data.</text>
</comment>
<evidence type="ECO:0000256" key="1">
    <source>
        <dbReference type="SAM" id="Phobius"/>
    </source>
</evidence>
<keyword evidence="1" id="KW-0812">Transmembrane</keyword>
<organism evidence="2 3">
    <name type="scientific">Tenacibaculum platacis</name>
    <dbReference type="NCBI Taxonomy" id="3137852"/>
    <lineage>
        <taxon>Bacteria</taxon>
        <taxon>Pseudomonadati</taxon>
        <taxon>Bacteroidota</taxon>
        <taxon>Flavobacteriia</taxon>
        <taxon>Flavobacteriales</taxon>
        <taxon>Flavobacteriaceae</taxon>
        <taxon>Tenacibaculum</taxon>
    </lineage>
</organism>
<reference evidence="2 3" key="1">
    <citation type="submission" date="2024-05" db="EMBL/GenBank/DDBJ databases">
        <authorList>
            <person name="Duchaud E."/>
        </authorList>
    </citation>
    <scope>NUCLEOTIDE SEQUENCE [LARGE SCALE GENOMIC DNA]</scope>
    <source>
        <strain evidence="2">Ena-SAMPLE-TAB-13-05-2024-13:56:06:370-140302</strain>
    </source>
</reference>
<protein>
    <submittedName>
        <fullName evidence="2">Uncharacterized protein</fullName>
    </submittedName>
</protein>
<gene>
    <name evidence="2" type="ORF">T190607A01A_30150</name>
</gene>
<proteinExistence type="predicted"/>